<feature type="region of interest" description="Disordered" evidence="1">
    <location>
        <begin position="176"/>
        <end position="201"/>
    </location>
</feature>
<reference evidence="3" key="1">
    <citation type="journal article" date="2019" name="Int. J. Syst. Evol. Microbiol.">
        <title>The Global Catalogue of Microorganisms (GCM) 10K type strain sequencing project: providing services to taxonomists for standard genome sequencing and annotation.</title>
        <authorList>
            <consortium name="The Broad Institute Genomics Platform"/>
            <consortium name="The Broad Institute Genome Sequencing Center for Infectious Disease"/>
            <person name="Wu L."/>
            <person name="Ma J."/>
        </authorList>
    </citation>
    <scope>NUCLEOTIDE SEQUENCE [LARGE SCALE GENOMIC DNA]</scope>
    <source>
        <strain evidence="3">SHR3</strain>
    </source>
</reference>
<dbReference type="Pfam" id="PF11745">
    <property type="entry name" value="DUF3304"/>
    <property type="match status" value="1"/>
</dbReference>
<dbReference type="EMBL" id="JBHSOG010000051">
    <property type="protein sequence ID" value="MFC5770503.1"/>
    <property type="molecule type" value="Genomic_DNA"/>
</dbReference>
<organism evidence="2 3">
    <name type="scientific">Thauera sinica</name>
    <dbReference type="NCBI Taxonomy" id="2665146"/>
    <lineage>
        <taxon>Bacteria</taxon>
        <taxon>Pseudomonadati</taxon>
        <taxon>Pseudomonadota</taxon>
        <taxon>Betaproteobacteria</taxon>
        <taxon>Rhodocyclales</taxon>
        <taxon>Zoogloeaceae</taxon>
        <taxon>Thauera</taxon>
    </lineage>
</organism>
<evidence type="ECO:0000313" key="3">
    <source>
        <dbReference type="Proteomes" id="UP001595974"/>
    </source>
</evidence>
<protein>
    <submittedName>
        <fullName evidence="2">DUF3304 domain-containing protein</fullName>
    </submittedName>
</protein>
<name>A0ABW1AT78_9RHOO</name>
<dbReference type="RefSeq" id="WP_096447207.1">
    <property type="nucleotide sequence ID" value="NZ_JBHSOG010000051.1"/>
</dbReference>
<accession>A0ABW1AT78</accession>
<evidence type="ECO:0000313" key="2">
    <source>
        <dbReference type="EMBL" id="MFC5770503.1"/>
    </source>
</evidence>
<dbReference type="Proteomes" id="UP001595974">
    <property type="component" value="Unassembled WGS sequence"/>
</dbReference>
<keyword evidence="3" id="KW-1185">Reference proteome</keyword>
<sequence>MIDYIAASAQTANPAALRKLLGGGSPLRSQIFTFLLASLAVPGLTGCVGKSAEKTVALSILTYNHADIGYYNVFVNGEMAPWGYPVRPGGKFSGGGGTTCCIVLPAKWRPGLKARIYWEYYRMDDDLRPTPPAQMADVEIPEYKPDPETGAIGRFFIHFYPNYQVRAMVSVVDPGYPDTPGSPDPDLAPAATGRPVPPASE</sequence>
<dbReference type="InterPro" id="IPR021733">
    <property type="entry name" value="DUF3304"/>
</dbReference>
<evidence type="ECO:0000256" key="1">
    <source>
        <dbReference type="SAM" id="MobiDB-lite"/>
    </source>
</evidence>
<proteinExistence type="predicted"/>
<gene>
    <name evidence="2" type="ORF">ACFPTN_14060</name>
</gene>
<comment type="caution">
    <text evidence="2">The sequence shown here is derived from an EMBL/GenBank/DDBJ whole genome shotgun (WGS) entry which is preliminary data.</text>
</comment>